<dbReference type="Proteomes" id="UP000785679">
    <property type="component" value="Unassembled WGS sequence"/>
</dbReference>
<comment type="caution">
    <text evidence="1">The sequence shown here is derived from an EMBL/GenBank/DDBJ whole genome shotgun (WGS) entry which is preliminary data.</text>
</comment>
<organism evidence="1 2">
    <name type="scientific">Halteria grandinella</name>
    <dbReference type="NCBI Taxonomy" id="5974"/>
    <lineage>
        <taxon>Eukaryota</taxon>
        <taxon>Sar</taxon>
        <taxon>Alveolata</taxon>
        <taxon>Ciliophora</taxon>
        <taxon>Intramacronucleata</taxon>
        <taxon>Spirotrichea</taxon>
        <taxon>Stichotrichia</taxon>
        <taxon>Sporadotrichida</taxon>
        <taxon>Halteriidae</taxon>
        <taxon>Halteria</taxon>
    </lineage>
</organism>
<protein>
    <submittedName>
        <fullName evidence="1">Uncharacterized protein</fullName>
    </submittedName>
</protein>
<sequence length="89" mass="10401">MVLSIKACSYAKPNIEIYKYLIKALQLKQFRLFYVKGLWIINIQSDTNADSRATFYHTLLLNMLYFVVVFYKTVSEILGCSIQECLHVL</sequence>
<evidence type="ECO:0000313" key="1">
    <source>
        <dbReference type="EMBL" id="TNV82934.1"/>
    </source>
</evidence>
<dbReference type="EMBL" id="RRYP01004351">
    <property type="protein sequence ID" value="TNV82934.1"/>
    <property type="molecule type" value="Genomic_DNA"/>
</dbReference>
<name>A0A8J8NYE2_HALGN</name>
<gene>
    <name evidence="1" type="ORF">FGO68_gene5803</name>
</gene>
<keyword evidence="2" id="KW-1185">Reference proteome</keyword>
<dbReference type="AlphaFoldDB" id="A0A8J8NYE2"/>
<accession>A0A8J8NYE2</accession>
<proteinExistence type="predicted"/>
<reference evidence="1" key="1">
    <citation type="submission" date="2019-06" db="EMBL/GenBank/DDBJ databases">
        <authorList>
            <person name="Zheng W."/>
        </authorList>
    </citation>
    <scope>NUCLEOTIDE SEQUENCE</scope>
    <source>
        <strain evidence="1">QDHG01</strain>
    </source>
</reference>
<evidence type="ECO:0000313" key="2">
    <source>
        <dbReference type="Proteomes" id="UP000785679"/>
    </source>
</evidence>